<evidence type="ECO:0000313" key="3">
    <source>
        <dbReference type="Proteomes" id="UP000053029"/>
    </source>
</evidence>
<accession>A0A0D2GY39</accession>
<sequence length="595" mass="67434">MTVIEPEYSVSTQKKSTSGKSAMQKMLPHEYADGTVHTLFDDFGRPFDIRLKRSLGGDNGEGFSMACVFLAECVSEGQDSPWPRYDGPFVVKIFDPRYSTRLRQEFGVSEFDEDMLKEIAESAHRGEQAAFEDEMTEPFNPPRCLSETTQEILDELAPPCVFGDLYSQALADEYVLQAFLADGILATRPSDIDRELFVWLMSQQMFRHEEQMHSYLSRFPDAPVVQLKEVLKIRPRMPVSSLDDDELTALATSMGFGAIVMEMVDGQTMLELRELCMLSPEEFKEQPAKVRELVPTGRESARQFFEDVNKLLRFPLSVGVQSRDPNLGNIMCSLLPDGKGRRLTWIDIGQFQPLFGKEVCAPDTFAITRDSCLAMFVANINEQQEQEIYSDLSFIFRKVGYSSSLVHDLKLDRFRQWGRKVSMTFAWRAIMEDVCFDDWQCGRPVATQLSICIIRMAKTIMEQEKGRTGAPARGTPEQQDWFHRAVLKLHYLLCSESADEPFVTPSGREAAARFETIMASAGYPDGQVVVATHSQTELKSKDGKRTYPSVEEVILHVAATRILPVRFWSADQPVDSVISELQTRYDKVLKARLLG</sequence>
<organism evidence="2 3">
    <name type="scientific">Fonsecaea pedrosoi CBS 271.37</name>
    <dbReference type="NCBI Taxonomy" id="1442368"/>
    <lineage>
        <taxon>Eukaryota</taxon>
        <taxon>Fungi</taxon>
        <taxon>Dikarya</taxon>
        <taxon>Ascomycota</taxon>
        <taxon>Pezizomycotina</taxon>
        <taxon>Eurotiomycetes</taxon>
        <taxon>Chaetothyriomycetidae</taxon>
        <taxon>Chaetothyriales</taxon>
        <taxon>Herpotrichiellaceae</taxon>
        <taxon>Fonsecaea</taxon>
    </lineage>
</organism>
<gene>
    <name evidence="2" type="ORF">Z517_02755</name>
</gene>
<proteinExistence type="predicted"/>
<evidence type="ECO:0000256" key="1">
    <source>
        <dbReference type="SAM" id="MobiDB-lite"/>
    </source>
</evidence>
<dbReference type="VEuPathDB" id="FungiDB:Z517_02755"/>
<name>A0A0D2GY39_9EURO</name>
<dbReference type="AlphaFoldDB" id="A0A0D2GY39"/>
<dbReference type="EMBL" id="KN846970">
    <property type="protein sequence ID" value="KIW83510.1"/>
    <property type="molecule type" value="Genomic_DNA"/>
</dbReference>
<dbReference type="RefSeq" id="XP_013287318.1">
    <property type="nucleotide sequence ID" value="XM_013431864.1"/>
</dbReference>
<evidence type="ECO:0000313" key="2">
    <source>
        <dbReference type="EMBL" id="KIW83510.1"/>
    </source>
</evidence>
<dbReference type="OrthoDB" id="4129452at2759"/>
<protein>
    <submittedName>
        <fullName evidence="2">Uncharacterized protein</fullName>
    </submittedName>
</protein>
<dbReference type="HOGENOM" id="CLU_458584_0_0_1"/>
<feature type="region of interest" description="Disordered" evidence="1">
    <location>
        <begin position="1"/>
        <end position="20"/>
    </location>
</feature>
<dbReference type="GeneID" id="25302245"/>
<feature type="compositionally biased region" description="Polar residues" evidence="1">
    <location>
        <begin position="9"/>
        <end position="20"/>
    </location>
</feature>
<reference evidence="2 3" key="1">
    <citation type="submission" date="2015-01" db="EMBL/GenBank/DDBJ databases">
        <title>The Genome Sequence of Fonsecaea pedrosoi CBS 271.37.</title>
        <authorList>
            <consortium name="The Broad Institute Genomics Platform"/>
            <person name="Cuomo C."/>
            <person name="de Hoog S."/>
            <person name="Gorbushina A."/>
            <person name="Stielow B."/>
            <person name="Teixiera M."/>
            <person name="Abouelleil A."/>
            <person name="Chapman S.B."/>
            <person name="Priest M."/>
            <person name="Young S.K."/>
            <person name="Wortman J."/>
            <person name="Nusbaum C."/>
            <person name="Birren B."/>
        </authorList>
    </citation>
    <scope>NUCLEOTIDE SEQUENCE [LARGE SCALE GENOMIC DNA]</scope>
    <source>
        <strain evidence="2 3">CBS 271.37</strain>
    </source>
</reference>
<dbReference type="Proteomes" id="UP000053029">
    <property type="component" value="Unassembled WGS sequence"/>
</dbReference>
<keyword evidence="3" id="KW-1185">Reference proteome</keyword>